<keyword evidence="4 6" id="KW-1133">Transmembrane helix</keyword>
<dbReference type="KEGG" id="aaut:ACETAC_10835"/>
<dbReference type="InterPro" id="IPR025937">
    <property type="entry name" value="PDGLE_dom"/>
</dbReference>
<keyword evidence="3 6" id="KW-0812">Transmembrane</keyword>
<dbReference type="Proteomes" id="UP000671913">
    <property type="component" value="Chromosome"/>
</dbReference>
<evidence type="ECO:0000256" key="5">
    <source>
        <dbReference type="ARBA" id="ARBA00023136"/>
    </source>
</evidence>
<dbReference type="EMBL" id="CP060096">
    <property type="protein sequence ID" value="QSZ28454.1"/>
    <property type="molecule type" value="Genomic_DNA"/>
</dbReference>
<evidence type="ECO:0000256" key="2">
    <source>
        <dbReference type="ARBA" id="ARBA00022475"/>
    </source>
</evidence>
<dbReference type="GO" id="GO:0005886">
    <property type="term" value="C:plasma membrane"/>
    <property type="evidence" value="ECO:0007669"/>
    <property type="project" value="UniProtKB-SubCell"/>
</dbReference>
<reference evidence="8" key="1">
    <citation type="submission" date="2020-08" db="EMBL/GenBank/DDBJ databases">
        <title>Genomic insights into the carbon and energy metabolism of the first obligate autotrophic acetogenic bacterium Aceticella autotrophica gen. nov., sp. nov.</title>
        <authorList>
            <person name="Toshchakov S.V."/>
            <person name="Elcheninov A.G."/>
            <person name="Kublanov I.V."/>
            <person name="Frolov E.N."/>
            <person name="Lebedinsky A.V."/>
        </authorList>
    </citation>
    <scope>NUCLEOTIDE SEQUENCE</scope>
    <source>
        <strain evidence="8">3443-3Ac</strain>
    </source>
</reference>
<evidence type="ECO:0000313" key="8">
    <source>
        <dbReference type="EMBL" id="QSZ28454.1"/>
    </source>
</evidence>
<comment type="subcellular location">
    <subcellularLocation>
        <location evidence="1">Cell membrane</location>
    </subcellularLocation>
</comment>
<evidence type="ECO:0000256" key="3">
    <source>
        <dbReference type="ARBA" id="ARBA00022692"/>
    </source>
</evidence>
<feature type="transmembrane region" description="Helical" evidence="6">
    <location>
        <begin position="72"/>
        <end position="93"/>
    </location>
</feature>
<evidence type="ECO:0000256" key="4">
    <source>
        <dbReference type="ARBA" id="ARBA00022989"/>
    </source>
</evidence>
<evidence type="ECO:0000259" key="7">
    <source>
        <dbReference type="Pfam" id="PF13190"/>
    </source>
</evidence>
<evidence type="ECO:0000256" key="6">
    <source>
        <dbReference type="SAM" id="Phobius"/>
    </source>
</evidence>
<dbReference type="AlphaFoldDB" id="A0A975AXU4"/>
<organism evidence="8 9">
    <name type="scientific">Aceticella autotrophica</name>
    <dbReference type="NCBI Taxonomy" id="2755338"/>
    <lineage>
        <taxon>Bacteria</taxon>
        <taxon>Bacillati</taxon>
        <taxon>Bacillota</taxon>
        <taxon>Clostridia</taxon>
        <taxon>Thermoanaerobacterales</taxon>
        <taxon>Thermoanaerobacteraceae</taxon>
        <taxon>Aceticella</taxon>
    </lineage>
</organism>
<feature type="domain" description="PDGLE" evidence="7">
    <location>
        <begin position="5"/>
        <end position="95"/>
    </location>
</feature>
<evidence type="ECO:0000313" key="9">
    <source>
        <dbReference type="Proteomes" id="UP000671913"/>
    </source>
</evidence>
<keyword evidence="5 6" id="KW-0472">Membrane</keyword>
<accession>A0A975AXU4</accession>
<dbReference type="Pfam" id="PF13190">
    <property type="entry name" value="PDGLE"/>
    <property type="match status" value="1"/>
</dbReference>
<evidence type="ECO:0000256" key="1">
    <source>
        <dbReference type="ARBA" id="ARBA00004236"/>
    </source>
</evidence>
<keyword evidence="2" id="KW-1003">Cell membrane</keyword>
<protein>
    <submittedName>
        <fullName evidence="8">PDGLE domain-containing protein</fullName>
    </submittedName>
</protein>
<sequence>MKNLYIFFAIIILLTPLGLLAPGGAWAEWGTDEIKKMVGYVPAGMERLSDIHKAILQDYGIPGFDQSFLQQAIGYIFSAVVGIAVILIVFAILKMVMGKPSEKNE</sequence>
<keyword evidence="9" id="KW-1185">Reference proteome</keyword>
<proteinExistence type="predicted"/>
<gene>
    <name evidence="8" type="ORF">ACETAC_10835</name>
</gene>
<name>A0A975AXU4_9THEO</name>
<dbReference type="RefSeq" id="WP_284681127.1">
    <property type="nucleotide sequence ID" value="NZ_CP060096.1"/>
</dbReference>